<dbReference type="CDD" id="cd03219">
    <property type="entry name" value="ABC_Mj1267_LivG_branched"/>
    <property type="match status" value="1"/>
</dbReference>
<dbReference type="Proteomes" id="UP000078532">
    <property type="component" value="Unassembled WGS sequence"/>
</dbReference>
<dbReference type="AlphaFoldDB" id="A0A1B7LDT9"/>
<evidence type="ECO:0000256" key="2">
    <source>
        <dbReference type="ARBA" id="ARBA00022741"/>
    </source>
</evidence>
<dbReference type="PROSITE" id="PS50893">
    <property type="entry name" value="ABC_TRANSPORTER_2"/>
    <property type="match status" value="1"/>
</dbReference>
<dbReference type="FunFam" id="3.40.50.300:FF:000421">
    <property type="entry name" value="Branched-chain amino acid ABC transporter ATP-binding protein"/>
    <property type="match status" value="1"/>
</dbReference>
<dbReference type="PANTHER" id="PTHR45772">
    <property type="entry name" value="CONSERVED COMPONENT OF ABC TRANSPORTER FOR NATURAL AMINO ACIDS-RELATED"/>
    <property type="match status" value="1"/>
</dbReference>
<dbReference type="GO" id="GO:0005524">
    <property type="term" value="F:ATP binding"/>
    <property type="evidence" value="ECO:0007669"/>
    <property type="project" value="UniProtKB-KW"/>
</dbReference>
<dbReference type="RefSeq" id="WP_066668746.1">
    <property type="nucleotide sequence ID" value="NZ_LYVF01000165.1"/>
</dbReference>
<dbReference type="EMBL" id="LYVF01000165">
    <property type="protein sequence ID" value="OAT81239.1"/>
    <property type="molecule type" value="Genomic_DNA"/>
</dbReference>
<evidence type="ECO:0000313" key="5">
    <source>
        <dbReference type="EMBL" id="OAT81239.1"/>
    </source>
</evidence>
<dbReference type="SUPFAM" id="SSF52540">
    <property type="entry name" value="P-loop containing nucleoside triphosphate hydrolases"/>
    <property type="match status" value="1"/>
</dbReference>
<keyword evidence="3" id="KW-0067">ATP-binding</keyword>
<dbReference type="GO" id="GO:0016887">
    <property type="term" value="F:ATP hydrolysis activity"/>
    <property type="evidence" value="ECO:0007669"/>
    <property type="project" value="InterPro"/>
</dbReference>
<dbReference type="PANTHER" id="PTHR45772:SF9">
    <property type="entry name" value="CONSERVED COMPONENT OF ABC TRANSPORTER FOR NATURAL AMINO ACIDS"/>
    <property type="match status" value="1"/>
</dbReference>
<dbReference type="InterPro" id="IPR003439">
    <property type="entry name" value="ABC_transporter-like_ATP-bd"/>
</dbReference>
<proteinExistence type="predicted"/>
<comment type="caution">
    <text evidence="5">The sequence shown here is derived from an EMBL/GenBank/DDBJ whole genome shotgun (WGS) entry which is preliminary data.</text>
</comment>
<dbReference type="Pfam" id="PF12399">
    <property type="entry name" value="BCA_ABC_TP_C"/>
    <property type="match status" value="1"/>
</dbReference>
<name>A0A1B7LDT9_9FIRM</name>
<keyword evidence="2" id="KW-0547">Nucleotide-binding</keyword>
<sequence length="257" mass="27528">MSDEIILRLDNISKKFGGLVALENVNLEVRAGEICGLIGPNGAGKTTLFNVVCGVYRPAGGTVWFKGESVSGLPVHQIARRGIARTFQVVKPIPRLTVLENVLIAGASHLLAGAWIPFTTRGQRAVREKAMTALIRVGLAAEANLPAGQLNLGYLRRLELARALVMNPSLLLLDEPVAGLGYDAVEDFLTLIRELRREGLTVLLVEHNTGVAEALCDHMLVLDHGKMIAAGEPARVLADQAVIEAYLGKDDFLGPSA</sequence>
<evidence type="ECO:0000313" key="6">
    <source>
        <dbReference type="Proteomes" id="UP000078532"/>
    </source>
</evidence>
<protein>
    <recommendedName>
        <fullName evidence="4">ABC transporter domain-containing protein</fullName>
    </recommendedName>
</protein>
<evidence type="ECO:0000256" key="1">
    <source>
        <dbReference type="ARBA" id="ARBA00022448"/>
    </source>
</evidence>
<dbReference type="GO" id="GO:0005886">
    <property type="term" value="C:plasma membrane"/>
    <property type="evidence" value="ECO:0007669"/>
    <property type="project" value="TreeGrafter"/>
</dbReference>
<organism evidence="5 6">
    <name type="scientific">Desulfotomaculum copahuensis</name>
    <dbReference type="NCBI Taxonomy" id="1838280"/>
    <lineage>
        <taxon>Bacteria</taxon>
        <taxon>Bacillati</taxon>
        <taxon>Bacillota</taxon>
        <taxon>Clostridia</taxon>
        <taxon>Eubacteriales</taxon>
        <taxon>Desulfotomaculaceae</taxon>
        <taxon>Desulfotomaculum</taxon>
    </lineage>
</organism>
<dbReference type="OrthoDB" id="9779136at2"/>
<dbReference type="InterPro" id="IPR027417">
    <property type="entry name" value="P-loop_NTPase"/>
</dbReference>
<dbReference type="SMART" id="SM00382">
    <property type="entry name" value="AAA"/>
    <property type="match status" value="1"/>
</dbReference>
<dbReference type="STRING" id="1838280.A6M21_00095"/>
<feature type="domain" description="ABC transporter" evidence="4">
    <location>
        <begin position="7"/>
        <end position="249"/>
    </location>
</feature>
<keyword evidence="1" id="KW-0813">Transport</keyword>
<dbReference type="InterPro" id="IPR003593">
    <property type="entry name" value="AAA+_ATPase"/>
</dbReference>
<keyword evidence="6" id="KW-1185">Reference proteome</keyword>
<reference evidence="5 6" key="1">
    <citation type="submission" date="2016-04" db="EMBL/GenBank/DDBJ databases">
        <authorList>
            <person name="Evans L.H."/>
            <person name="Alamgir A."/>
            <person name="Owens N."/>
            <person name="Weber N.D."/>
            <person name="Virtaneva K."/>
            <person name="Barbian K."/>
            <person name="Babar A."/>
            <person name="Rosenke K."/>
        </authorList>
    </citation>
    <scope>NUCLEOTIDE SEQUENCE [LARGE SCALE GENOMIC DNA]</scope>
    <source>
        <strain evidence="5 6">LMa1</strain>
    </source>
</reference>
<dbReference type="Gene3D" id="3.40.50.300">
    <property type="entry name" value="P-loop containing nucleotide triphosphate hydrolases"/>
    <property type="match status" value="1"/>
</dbReference>
<gene>
    <name evidence="5" type="ORF">A6M21_00095</name>
</gene>
<evidence type="ECO:0000259" key="4">
    <source>
        <dbReference type="PROSITE" id="PS50893"/>
    </source>
</evidence>
<accession>A0A1B7LDT9</accession>
<evidence type="ECO:0000256" key="3">
    <source>
        <dbReference type="ARBA" id="ARBA00022840"/>
    </source>
</evidence>
<dbReference type="InterPro" id="IPR051120">
    <property type="entry name" value="ABC_AA/LPS_Transport"/>
</dbReference>
<dbReference type="Pfam" id="PF00005">
    <property type="entry name" value="ABC_tran"/>
    <property type="match status" value="1"/>
</dbReference>
<dbReference type="InterPro" id="IPR032823">
    <property type="entry name" value="BCA_ABC_TP_C"/>
</dbReference>